<evidence type="ECO:0000256" key="3">
    <source>
        <dbReference type="ARBA" id="ARBA00022490"/>
    </source>
</evidence>
<dbReference type="GeneTree" id="ENSGT00940000165622"/>
<dbReference type="FunFam" id="3.30.70.330:FF:000174">
    <property type="entry name" value="cold-inducible RNA-binding protein isoform X2"/>
    <property type="match status" value="1"/>
</dbReference>
<reference evidence="10 11" key="1">
    <citation type="submission" date="2020-06" db="EMBL/GenBank/DDBJ databases">
        <authorList>
            <consortium name="Wellcome Sanger Institute Data Sharing"/>
        </authorList>
    </citation>
    <scope>NUCLEOTIDE SEQUENCE [LARGE SCALE GENOMIC DNA]</scope>
</reference>
<proteinExistence type="predicted"/>
<evidence type="ECO:0000256" key="5">
    <source>
        <dbReference type="ARBA" id="ARBA00023016"/>
    </source>
</evidence>
<evidence type="ECO:0000256" key="6">
    <source>
        <dbReference type="ARBA" id="ARBA00023242"/>
    </source>
</evidence>
<evidence type="ECO:0000256" key="1">
    <source>
        <dbReference type="ARBA" id="ARBA00004496"/>
    </source>
</evidence>
<dbReference type="SMART" id="SM00360">
    <property type="entry name" value="RRM"/>
    <property type="match status" value="1"/>
</dbReference>
<dbReference type="Gene3D" id="3.30.70.330">
    <property type="match status" value="1"/>
</dbReference>
<organism evidence="10 11">
    <name type="scientific">Denticeps clupeoides</name>
    <name type="common">denticle herring</name>
    <dbReference type="NCBI Taxonomy" id="299321"/>
    <lineage>
        <taxon>Eukaryota</taxon>
        <taxon>Metazoa</taxon>
        <taxon>Chordata</taxon>
        <taxon>Craniata</taxon>
        <taxon>Vertebrata</taxon>
        <taxon>Euteleostomi</taxon>
        <taxon>Actinopterygii</taxon>
        <taxon>Neopterygii</taxon>
        <taxon>Teleostei</taxon>
        <taxon>Clupei</taxon>
        <taxon>Clupeiformes</taxon>
        <taxon>Denticipitoidei</taxon>
        <taxon>Denticipitidae</taxon>
        <taxon>Denticeps</taxon>
    </lineage>
</organism>
<protein>
    <recommendedName>
        <fullName evidence="9">RRM domain-containing protein</fullName>
    </recommendedName>
</protein>
<dbReference type="SUPFAM" id="SSF54928">
    <property type="entry name" value="RNA-binding domain, RBD"/>
    <property type="match status" value="1"/>
</dbReference>
<sequence length="122" mass="13350">MFPRHYDTNEQSLEEAFSRYGTIAKVDVIRDRETDRSRGFGFVTFENPEDAKDAMVAMNGKTVDGRMIRVDEAGKSGGRSGGSFRGGSGGGRGFFRGGRGRGACLRMLFTQKKTVPFLGPSQ</sequence>
<dbReference type="InterPro" id="IPR000504">
    <property type="entry name" value="RRM_dom"/>
</dbReference>
<evidence type="ECO:0000256" key="8">
    <source>
        <dbReference type="SAM" id="MobiDB-lite"/>
    </source>
</evidence>
<feature type="compositionally biased region" description="Gly residues" evidence="8">
    <location>
        <begin position="75"/>
        <end position="95"/>
    </location>
</feature>
<dbReference type="Ensembl" id="ENSDCDT00010036570.1">
    <property type="protein sequence ID" value="ENSDCDP00010029545.1"/>
    <property type="gene ID" value="ENSDCDG00010018755.1"/>
</dbReference>
<feature type="domain" description="RRM" evidence="9">
    <location>
        <begin position="1"/>
        <end position="75"/>
    </location>
</feature>
<evidence type="ECO:0000313" key="10">
    <source>
        <dbReference type="Ensembl" id="ENSDCDP00010029545.1"/>
    </source>
</evidence>
<evidence type="ECO:0000256" key="7">
    <source>
        <dbReference type="PROSITE-ProRule" id="PRU00176"/>
    </source>
</evidence>
<dbReference type="Proteomes" id="UP000694580">
    <property type="component" value="Chromosome 13"/>
</dbReference>
<reference evidence="10" key="2">
    <citation type="submission" date="2025-08" db="UniProtKB">
        <authorList>
            <consortium name="Ensembl"/>
        </authorList>
    </citation>
    <scope>IDENTIFICATION</scope>
</reference>
<dbReference type="AlphaFoldDB" id="A0AAY4C8N5"/>
<dbReference type="InterPro" id="IPR035979">
    <property type="entry name" value="RBD_domain_sf"/>
</dbReference>
<evidence type="ECO:0000256" key="4">
    <source>
        <dbReference type="ARBA" id="ARBA00022884"/>
    </source>
</evidence>
<keyword evidence="5" id="KW-0346">Stress response</keyword>
<keyword evidence="4 7" id="KW-0694">RNA-binding</keyword>
<accession>A0AAY4C8N5</accession>
<keyword evidence="11" id="KW-1185">Reference proteome</keyword>
<dbReference type="PANTHER" id="PTHR48034">
    <property type="entry name" value="TRANSFORMER-2 SEX-DETERMINING PROTEIN-RELATED"/>
    <property type="match status" value="1"/>
</dbReference>
<dbReference type="GO" id="GO:0005654">
    <property type="term" value="C:nucleoplasm"/>
    <property type="evidence" value="ECO:0007669"/>
    <property type="project" value="UniProtKB-SubCell"/>
</dbReference>
<dbReference type="GO" id="GO:0003723">
    <property type="term" value="F:RNA binding"/>
    <property type="evidence" value="ECO:0007669"/>
    <property type="project" value="UniProtKB-UniRule"/>
</dbReference>
<evidence type="ECO:0000256" key="2">
    <source>
        <dbReference type="ARBA" id="ARBA00004642"/>
    </source>
</evidence>
<name>A0AAY4C8N5_9TELE</name>
<keyword evidence="6" id="KW-0539">Nucleus</keyword>
<dbReference type="Pfam" id="PF00076">
    <property type="entry name" value="RRM_1"/>
    <property type="match status" value="1"/>
</dbReference>
<comment type="subcellular location">
    <subcellularLocation>
        <location evidence="1">Cytoplasm</location>
    </subcellularLocation>
    <subcellularLocation>
        <location evidence="2">Nucleus</location>
        <location evidence="2">Nucleoplasm</location>
    </subcellularLocation>
</comment>
<feature type="region of interest" description="Disordered" evidence="8">
    <location>
        <begin position="72"/>
        <end position="95"/>
    </location>
</feature>
<reference evidence="10" key="3">
    <citation type="submission" date="2025-09" db="UniProtKB">
        <authorList>
            <consortium name="Ensembl"/>
        </authorList>
    </citation>
    <scope>IDENTIFICATION</scope>
</reference>
<dbReference type="GO" id="GO:0005737">
    <property type="term" value="C:cytoplasm"/>
    <property type="evidence" value="ECO:0007669"/>
    <property type="project" value="UniProtKB-SubCell"/>
</dbReference>
<evidence type="ECO:0000313" key="11">
    <source>
        <dbReference type="Proteomes" id="UP000694580"/>
    </source>
</evidence>
<dbReference type="InterPro" id="IPR050441">
    <property type="entry name" value="RBM"/>
</dbReference>
<keyword evidence="3" id="KW-0963">Cytoplasm</keyword>
<gene>
    <name evidence="10" type="primary">cirbpb</name>
</gene>
<dbReference type="PROSITE" id="PS50102">
    <property type="entry name" value="RRM"/>
    <property type="match status" value="1"/>
</dbReference>
<evidence type="ECO:0000259" key="9">
    <source>
        <dbReference type="PROSITE" id="PS50102"/>
    </source>
</evidence>
<dbReference type="InterPro" id="IPR012677">
    <property type="entry name" value="Nucleotide-bd_a/b_plait_sf"/>
</dbReference>